<dbReference type="Gene3D" id="2.10.109.10">
    <property type="entry name" value="Umud Fragment, subunit A"/>
    <property type="match status" value="1"/>
</dbReference>
<name>A0ABU8XBG6_9BURK</name>
<evidence type="ECO:0000259" key="1">
    <source>
        <dbReference type="Pfam" id="PF00717"/>
    </source>
</evidence>
<dbReference type="RefSeq" id="WP_340337257.1">
    <property type="nucleotide sequence ID" value="NZ_JBBKZS010000009.1"/>
</dbReference>
<feature type="domain" description="Peptidase S24/S26A/S26B/S26C" evidence="1">
    <location>
        <begin position="110"/>
        <end position="229"/>
    </location>
</feature>
<evidence type="ECO:0000259" key="2">
    <source>
        <dbReference type="Pfam" id="PF11907"/>
    </source>
</evidence>
<proteinExistence type="predicted"/>
<dbReference type="SUPFAM" id="SSF51306">
    <property type="entry name" value="LexA/Signal peptidase"/>
    <property type="match status" value="1"/>
</dbReference>
<dbReference type="InterPro" id="IPR015927">
    <property type="entry name" value="Peptidase_S24_S26A/B/C"/>
</dbReference>
<evidence type="ECO:0000313" key="4">
    <source>
        <dbReference type="Proteomes" id="UP001367030"/>
    </source>
</evidence>
<evidence type="ECO:0000313" key="3">
    <source>
        <dbReference type="EMBL" id="MEJ8857187.1"/>
    </source>
</evidence>
<reference evidence="3 4" key="1">
    <citation type="submission" date="2024-03" db="EMBL/GenBank/DDBJ databases">
        <title>Novel species of the genus Variovorax.</title>
        <authorList>
            <person name="Liu Q."/>
            <person name="Xin Y.-H."/>
        </authorList>
    </citation>
    <scope>NUCLEOTIDE SEQUENCE [LARGE SCALE GENOMIC DNA]</scope>
    <source>
        <strain evidence="3 4">KACC 18901</strain>
    </source>
</reference>
<dbReference type="EMBL" id="JBBKZS010000009">
    <property type="protein sequence ID" value="MEJ8857187.1"/>
    <property type="molecule type" value="Genomic_DNA"/>
</dbReference>
<organism evidence="3 4">
    <name type="scientific">Variovorax robiniae</name>
    <dbReference type="NCBI Taxonomy" id="1836199"/>
    <lineage>
        <taxon>Bacteria</taxon>
        <taxon>Pseudomonadati</taxon>
        <taxon>Pseudomonadota</taxon>
        <taxon>Betaproteobacteria</taxon>
        <taxon>Burkholderiales</taxon>
        <taxon>Comamonadaceae</taxon>
        <taxon>Variovorax</taxon>
    </lineage>
</organism>
<comment type="caution">
    <text evidence="3">The sequence shown here is derived from an EMBL/GenBank/DDBJ whole genome shotgun (WGS) entry which is preliminary data.</text>
</comment>
<protein>
    <submittedName>
        <fullName evidence="3">DUF3427 domain-containing protein</fullName>
    </submittedName>
</protein>
<gene>
    <name evidence="3" type="ORF">WKW79_21600</name>
</gene>
<dbReference type="Pfam" id="PF11907">
    <property type="entry name" value="DUF3427"/>
    <property type="match status" value="1"/>
</dbReference>
<dbReference type="Pfam" id="PF00717">
    <property type="entry name" value="Peptidase_S24"/>
    <property type="match status" value="1"/>
</dbReference>
<dbReference type="InterPro" id="IPR021835">
    <property type="entry name" value="DUF3427"/>
</dbReference>
<accession>A0ABU8XBG6</accession>
<dbReference type="InterPro" id="IPR036286">
    <property type="entry name" value="LexA/Signal_pep-like_sf"/>
</dbReference>
<feature type="domain" description="DUF3427" evidence="2">
    <location>
        <begin position="243"/>
        <end position="363"/>
    </location>
</feature>
<keyword evidence="4" id="KW-1185">Reference proteome</keyword>
<dbReference type="CDD" id="cd06462">
    <property type="entry name" value="Peptidase_S24_S26"/>
    <property type="match status" value="1"/>
</dbReference>
<sequence>MPDDKQQLSGGRAAEWMNYWQKNPIDAWIRAARTDTSEAHFRIDNDRFQFAKSLPQGSGATAEAMIQELVDYRLATYEFRQSTGLAASNVIPFVPKAKPIVELPYFPNLKIACGHFRAGRADAEEHRSLPAEYGQLDPTRHFIARASGNSMNGGKNPIVDGDYLLLEMLSPSKAGSTTGTVMAFERQDEVGGDNQYLLRVVTKAKDGRYILRANNPDYADLPAEDDMRTLARLRNVIAPIDLAVGQSFAREDIPALFDESFNPGSWNVGHVVLNDKKVHILLVTLNKQGKAAEHRYLDRWIDESTFHWQSQNATTPQSKRGQEIIRHEALGIEIHLFVRDTKLERGKAAPFEYRGKARYQSHTGSNPMSVRFSV</sequence>
<dbReference type="Proteomes" id="UP001367030">
    <property type="component" value="Unassembled WGS sequence"/>
</dbReference>